<protein>
    <submittedName>
        <fullName evidence="1">Uncharacterized protein</fullName>
    </submittedName>
</protein>
<dbReference type="RefSeq" id="WP_131759378.1">
    <property type="nucleotide sequence ID" value="NZ_CAACUY010000076.1"/>
</dbReference>
<dbReference type="EMBL" id="JBHTGP010000018">
    <property type="protein sequence ID" value="MFD0689991.1"/>
    <property type="molecule type" value="Genomic_DNA"/>
</dbReference>
<accession>A0ABW2XU32</accession>
<comment type="caution">
    <text evidence="1">The sequence shown here is derived from an EMBL/GenBank/DDBJ whole genome shotgun (WGS) entry which is preliminary data.</text>
</comment>
<dbReference type="InterPro" id="IPR045428">
    <property type="entry name" value="EACC1"/>
</dbReference>
<reference evidence="2" key="1">
    <citation type="journal article" date="2019" name="Int. J. Syst. Evol. Microbiol.">
        <title>The Global Catalogue of Microorganisms (GCM) 10K type strain sequencing project: providing services to taxonomists for standard genome sequencing and annotation.</title>
        <authorList>
            <consortium name="The Broad Institute Genomics Platform"/>
            <consortium name="The Broad Institute Genome Sequencing Center for Infectious Disease"/>
            <person name="Wu L."/>
            <person name="Ma J."/>
        </authorList>
    </citation>
    <scope>NUCLEOTIDE SEQUENCE [LARGE SCALE GENOMIC DNA]</scope>
    <source>
        <strain evidence="2">JCM 9371</strain>
    </source>
</reference>
<dbReference type="Pfam" id="PF19953">
    <property type="entry name" value="EACC1"/>
    <property type="match status" value="1"/>
</dbReference>
<evidence type="ECO:0000313" key="1">
    <source>
        <dbReference type="EMBL" id="MFD0689991.1"/>
    </source>
</evidence>
<organism evidence="1 2">
    <name type="scientific">Actinomadura fibrosa</name>
    <dbReference type="NCBI Taxonomy" id="111802"/>
    <lineage>
        <taxon>Bacteria</taxon>
        <taxon>Bacillati</taxon>
        <taxon>Actinomycetota</taxon>
        <taxon>Actinomycetes</taxon>
        <taxon>Streptosporangiales</taxon>
        <taxon>Thermomonosporaceae</taxon>
        <taxon>Actinomadura</taxon>
    </lineage>
</organism>
<evidence type="ECO:0000313" key="2">
    <source>
        <dbReference type="Proteomes" id="UP001597063"/>
    </source>
</evidence>
<dbReference type="Proteomes" id="UP001597063">
    <property type="component" value="Unassembled WGS sequence"/>
</dbReference>
<sequence length="113" mass="12486">MSDVILISTDGTAEELRSFREWLRDEPDVRRHAIVTLDASEPAEPGEMGGALDVVKLVIDTDFQLLNLGLAYLSWRSSRPRPAAVTIERDGVKITLDEADPEAVARLLRTLDG</sequence>
<proteinExistence type="predicted"/>
<keyword evidence="2" id="KW-1185">Reference proteome</keyword>
<name>A0ABW2XU32_9ACTN</name>
<gene>
    <name evidence="1" type="ORF">ACFQZM_36260</name>
</gene>